<dbReference type="RefSeq" id="WP_035893138.1">
    <property type="nucleotide sequence ID" value="NZ_KV441805.1"/>
</dbReference>
<dbReference type="InterPro" id="IPR002559">
    <property type="entry name" value="Transposase_11"/>
</dbReference>
<dbReference type="SUPFAM" id="SSF53098">
    <property type="entry name" value="Ribonuclease H-like"/>
    <property type="match status" value="1"/>
</dbReference>
<dbReference type="InterPro" id="IPR025457">
    <property type="entry name" value="DUF4277"/>
</dbReference>
<name>A0A0W0XCR0_9GAMM</name>
<dbReference type="AlphaFoldDB" id="A0A0W0XCR0"/>
<dbReference type="GO" id="GO:0004803">
    <property type="term" value="F:transposase activity"/>
    <property type="evidence" value="ECO:0007669"/>
    <property type="project" value="InterPro"/>
</dbReference>
<dbReference type="PANTHER" id="PTHR34614:SF2">
    <property type="entry name" value="TRANSPOSASE IS4-LIKE DOMAIN-CONTAINING PROTEIN"/>
    <property type="match status" value="1"/>
</dbReference>
<dbReference type="PATRIC" id="fig|29423.5.peg.801"/>
<comment type="caution">
    <text evidence="3">The sequence shown here is derived from an EMBL/GenBank/DDBJ whole genome shotgun (WGS) entry which is preliminary data.</text>
</comment>
<dbReference type="Proteomes" id="UP000054858">
    <property type="component" value="Unassembled WGS sequence"/>
</dbReference>
<evidence type="ECO:0000313" key="3">
    <source>
        <dbReference type="EMBL" id="KTD42343.1"/>
    </source>
</evidence>
<feature type="domain" description="Transposase IS4-like" evidence="1">
    <location>
        <begin position="143"/>
        <end position="458"/>
    </location>
</feature>
<evidence type="ECO:0000259" key="2">
    <source>
        <dbReference type="Pfam" id="PF14104"/>
    </source>
</evidence>
<dbReference type="EMBL" id="LNYP01000010">
    <property type="protein sequence ID" value="KTD42343.1"/>
    <property type="molecule type" value="Genomic_DNA"/>
</dbReference>
<organism evidence="3 4">
    <name type="scientific">Legionella oakridgensis</name>
    <dbReference type="NCBI Taxonomy" id="29423"/>
    <lineage>
        <taxon>Bacteria</taxon>
        <taxon>Pseudomonadati</taxon>
        <taxon>Pseudomonadota</taxon>
        <taxon>Gammaproteobacteria</taxon>
        <taxon>Legionellales</taxon>
        <taxon>Legionellaceae</taxon>
        <taxon>Legionella</taxon>
    </lineage>
</organism>
<sequence>MDSTNYVSQSIDHLGLVAGFCESIGLQEYIDNLIPKKSNQSGLSHGTLLTAMILNGLGFVSRTLHMYPEYFSEKATEHLLGSGVMPEQLNDDATGRSLDAFYDEGVSKIYAGLALKVTDYLGLDCKSMNIDTTSFHTDGQYEQDIDAQCIKITKGYSRDHRPELNQVVLNLLTENQAGIPLYMQACSGNANDMETFKQLVKSHLSSLKAAYNNTYLIGDAALYTEECIRSLSEQKQLFITRVPQKLVEAKSIIQQASNVDWEPLENGYSGSWFAASYGGIAQRWLLVRSQQAKQRESSILHKAISRDTEQAVKSFKKLYRRSFACDKDASKALSLWLESQKFVSVENIDFVKHTKQERRGRPSTNSPVKITYQISGNLCTKLNLCEEAEQNTGLFILATNDLSDAMSMQFLLDEYKSQQAVERGFRFLKSPEFLTSSLYLKKPERIESLLMVMTCSLMVYAAIEHLIRIQLVAKAMFFPDMKKKPTQKPTARWVFSCFQGVDLLTVNNSVNLVINLTDRHRIILECLGEPYWKYYS</sequence>
<gene>
    <name evidence="3" type="ORF">Loak_0769</name>
</gene>
<dbReference type="PANTHER" id="PTHR34614">
    <property type="match status" value="1"/>
</dbReference>
<dbReference type="Pfam" id="PF01609">
    <property type="entry name" value="DDE_Tnp_1"/>
    <property type="match status" value="1"/>
</dbReference>
<reference evidence="3 4" key="1">
    <citation type="submission" date="2015-11" db="EMBL/GenBank/DDBJ databases">
        <title>Genomic analysis of 38 Legionella species identifies large and diverse effector repertoires.</title>
        <authorList>
            <person name="Burstein D."/>
            <person name="Amaro F."/>
            <person name="Zusman T."/>
            <person name="Lifshitz Z."/>
            <person name="Cohen O."/>
            <person name="Gilbert J.A."/>
            <person name="Pupko T."/>
            <person name="Shuman H.A."/>
            <person name="Segal G."/>
        </authorList>
    </citation>
    <scope>NUCLEOTIDE SEQUENCE [LARGE SCALE GENOMIC DNA]</scope>
    <source>
        <strain evidence="3 4">Oak Ridge-10</strain>
    </source>
</reference>
<dbReference type="NCBIfam" id="NF033559">
    <property type="entry name" value="transpos_IS1634"/>
    <property type="match status" value="1"/>
</dbReference>
<proteinExistence type="predicted"/>
<evidence type="ECO:0000259" key="1">
    <source>
        <dbReference type="Pfam" id="PF01609"/>
    </source>
</evidence>
<dbReference type="GO" id="GO:0006313">
    <property type="term" value="P:DNA transposition"/>
    <property type="evidence" value="ECO:0007669"/>
    <property type="project" value="InterPro"/>
</dbReference>
<evidence type="ECO:0000313" key="4">
    <source>
        <dbReference type="Proteomes" id="UP000054858"/>
    </source>
</evidence>
<dbReference type="InterPro" id="IPR047654">
    <property type="entry name" value="IS1634_transpos"/>
</dbReference>
<dbReference type="GO" id="GO:0003677">
    <property type="term" value="F:DNA binding"/>
    <property type="evidence" value="ECO:0007669"/>
    <property type="project" value="InterPro"/>
</dbReference>
<protein>
    <submittedName>
        <fullName evidence="3">Transposase DDE domain protein</fullName>
    </submittedName>
</protein>
<dbReference type="Pfam" id="PF14104">
    <property type="entry name" value="DUF4277"/>
    <property type="match status" value="1"/>
</dbReference>
<accession>A0A0W0XCR0</accession>
<dbReference type="InterPro" id="IPR012337">
    <property type="entry name" value="RNaseH-like_sf"/>
</dbReference>
<feature type="domain" description="DUF4277" evidence="2">
    <location>
        <begin position="8"/>
        <end position="114"/>
    </location>
</feature>